<dbReference type="AlphaFoldDB" id="A0A7J8WD21"/>
<evidence type="ECO:0000313" key="2">
    <source>
        <dbReference type="Proteomes" id="UP000593573"/>
    </source>
</evidence>
<name>A0A7J8WD21_9ROSI</name>
<organism evidence="1 2">
    <name type="scientific">Gossypium klotzschianum</name>
    <dbReference type="NCBI Taxonomy" id="34286"/>
    <lineage>
        <taxon>Eukaryota</taxon>
        <taxon>Viridiplantae</taxon>
        <taxon>Streptophyta</taxon>
        <taxon>Embryophyta</taxon>
        <taxon>Tracheophyta</taxon>
        <taxon>Spermatophyta</taxon>
        <taxon>Magnoliopsida</taxon>
        <taxon>eudicotyledons</taxon>
        <taxon>Gunneridae</taxon>
        <taxon>Pentapetalae</taxon>
        <taxon>rosids</taxon>
        <taxon>malvids</taxon>
        <taxon>Malvales</taxon>
        <taxon>Malvaceae</taxon>
        <taxon>Malvoideae</taxon>
        <taxon>Gossypium</taxon>
    </lineage>
</organism>
<dbReference type="Proteomes" id="UP000593573">
    <property type="component" value="Unassembled WGS sequence"/>
</dbReference>
<evidence type="ECO:0000313" key="1">
    <source>
        <dbReference type="EMBL" id="MBA0672534.1"/>
    </source>
</evidence>
<dbReference type="EMBL" id="JABFAB010245092">
    <property type="protein sequence ID" value="MBA0672534.1"/>
    <property type="molecule type" value="Genomic_DNA"/>
</dbReference>
<sequence>MLLLRLTVGKESTCYHME</sequence>
<protein>
    <submittedName>
        <fullName evidence="1">Uncharacterized protein</fullName>
    </submittedName>
</protein>
<gene>
    <name evidence="1" type="ORF">Goklo_028996</name>
</gene>
<keyword evidence="2" id="KW-1185">Reference proteome</keyword>
<comment type="caution">
    <text evidence="1">The sequence shown here is derived from an EMBL/GenBank/DDBJ whole genome shotgun (WGS) entry which is preliminary data.</text>
</comment>
<accession>A0A7J8WD21</accession>
<reference evidence="1 2" key="1">
    <citation type="journal article" date="2019" name="Genome Biol. Evol.">
        <title>Insights into the evolution of the New World diploid cottons (Gossypium, subgenus Houzingenia) based on genome sequencing.</title>
        <authorList>
            <person name="Grover C.E."/>
            <person name="Arick M.A. 2nd"/>
            <person name="Thrash A."/>
            <person name="Conover J.L."/>
            <person name="Sanders W.S."/>
            <person name="Peterson D.G."/>
            <person name="Frelichowski J.E."/>
            <person name="Scheffler J.A."/>
            <person name="Scheffler B.E."/>
            <person name="Wendel J.F."/>
        </authorList>
    </citation>
    <scope>NUCLEOTIDE SEQUENCE [LARGE SCALE GENOMIC DNA]</scope>
    <source>
        <strain evidence="1">57</strain>
        <tissue evidence="1">Leaf</tissue>
    </source>
</reference>
<proteinExistence type="predicted"/>